<gene>
    <name evidence="1" type="ORF">S03H2_60841</name>
</gene>
<organism evidence="1">
    <name type="scientific">marine sediment metagenome</name>
    <dbReference type="NCBI Taxonomy" id="412755"/>
    <lineage>
        <taxon>unclassified sequences</taxon>
        <taxon>metagenomes</taxon>
        <taxon>ecological metagenomes</taxon>
    </lineage>
</organism>
<proteinExistence type="predicted"/>
<comment type="caution">
    <text evidence="1">The sequence shown here is derived from an EMBL/GenBank/DDBJ whole genome shotgun (WGS) entry which is preliminary data.</text>
</comment>
<evidence type="ECO:0000313" key="1">
    <source>
        <dbReference type="EMBL" id="GAH78886.1"/>
    </source>
</evidence>
<dbReference type="AlphaFoldDB" id="X1I8Y9"/>
<protein>
    <recommendedName>
        <fullName evidence="2">Bacterial surface antigen (D15) domain-containing protein</fullName>
    </recommendedName>
</protein>
<name>X1I8Y9_9ZZZZ</name>
<feature type="non-terminal residue" evidence="1">
    <location>
        <position position="1"/>
    </location>
</feature>
<accession>X1I8Y9</accession>
<reference evidence="1" key="1">
    <citation type="journal article" date="2014" name="Front. Microbiol.">
        <title>High frequency of phylogenetically diverse reductive dehalogenase-homologous genes in deep subseafloor sedimentary metagenomes.</title>
        <authorList>
            <person name="Kawai M."/>
            <person name="Futagami T."/>
            <person name="Toyoda A."/>
            <person name="Takaki Y."/>
            <person name="Nishi S."/>
            <person name="Hori S."/>
            <person name="Arai W."/>
            <person name="Tsubouchi T."/>
            <person name="Morono Y."/>
            <person name="Uchiyama I."/>
            <person name="Ito T."/>
            <person name="Fujiyama A."/>
            <person name="Inagaki F."/>
            <person name="Takami H."/>
        </authorList>
    </citation>
    <scope>NUCLEOTIDE SEQUENCE</scope>
    <source>
        <strain evidence="1">Expedition CK06-06</strain>
    </source>
</reference>
<sequence>RPFPWLSPILSAKAIRSAQEISSPQVFGSLPLATSYRGFLHFPEGTIYDGIHLINGTGLQLDFNSNPEKFFLSFYLYQDSMVDADGKPETLNPGYYSADVRSAFNFEKIKLEAFLGGTFPTPDSAIGYYRGGLLFYAQDVGVEFLAQLGITRWAPLDDPIGIELFYLLFEPRIRLGLLSIIPTFFWRPAYYHQQSTGDQALDVNINFQIGDPGRTPVSGGIESNLAYRISQNEINIKVSPY</sequence>
<feature type="non-terminal residue" evidence="1">
    <location>
        <position position="241"/>
    </location>
</feature>
<dbReference type="EMBL" id="BARU01039235">
    <property type="protein sequence ID" value="GAH78886.1"/>
    <property type="molecule type" value="Genomic_DNA"/>
</dbReference>
<evidence type="ECO:0008006" key="2">
    <source>
        <dbReference type="Google" id="ProtNLM"/>
    </source>
</evidence>